<gene>
    <name evidence="2" type="ORF">SAMN05216377_112198</name>
</gene>
<dbReference type="AlphaFoldDB" id="A0A1G7UY75"/>
<organism evidence="2 3">
    <name type="scientific">Pseudonocardia oroxyli</name>
    <dbReference type="NCBI Taxonomy" id="366584"/>
    <lineage>
        <taxon>Bacteria</taxon>
        <taxon>Bacillati</taxon>
        <taxon>Actinomycetota</taxon>
        <taxon>Actinomycetes</taxon>
        <taxon>Pseudonocardiales</taxon>
        <taxon>Pseudonocardiaceae</taxon>
        <taxon>Pseudonocardia</taxon>
    </lineage>
</organism>
<dbReference type="RefSeq" id="WP_093086737.1">
    <property type="nucleotide sequence ID" value="NZ_FNBE01000012.1"/>
</dbReference>
<evidence type="ECO:0000313" key="2">
    <source>
        <dbReference type="EMBL" id="SDG52555.1"/>
    </source>
</evidence>
<protein>
    <recommendedName>
        <fullName evidence="1">DnaJ homologue subfamily C member 28 conserved domain-containing protein</fullName>
    </recommendedName>
</protein>
<sequence>MAYESAVEKAIREAVERGEFDDLPGKGRPLAGLSDTSEDWWVRRYVRREGVPSDALLPVGLQLRKELERLPETVRDLSSERAVREVVAELNGRVVDYVRTPRGPVLPLRRADPEDVVARWRAAGSGGPDLR</sequence>
<name>A0A1G7UY75_PSEOR</name>
<evidence type="ECO:0000313" key="3">
    <source>
        <dbReference type="Proteomes" id="UP000198967"/>
    </source>
</evidence>
<dbReference type="InterPro" id="IPR018961">
    <property type="entry name" value="DnaJ_homolog_subfam-C_membr-28"/>
</dbReference>
<reference evidence="2 3" key="1">
    <citation type="submission" date="2016-10" db="EMBL/GenBank/DDBJ databases">
        <authorList>
            <person name="de Groot N.N."/>
        </authorList>
    </citation>
    <scope>NUCLEOTIDE SEQUENCE [LARGE SCALE GENOMIC DNA]</scope>
    <source>
        <strain evidence="2 3">CGMCC 4.3143</strain>
    </source>
</reference>
<dbReference type="STRING" id="366584.SAMN05216377_112198"/>
<dbReference type="OrthoDB" id="3395286at2"/>
<keyword evidence="3" id="KW-1185">Reference proteome</keyword>
<dbReference type="Proteomes" id="UP000198967">
    <property type="component" value="Unassembled WGS sequence"/>
</dbReference>
<proteinExistence type="predicted"/>
<dbReference type="EMBL" id="FNBE01000012">
    <property type="protein sequence ID" value="SDG52555.1"/>
    <property type="molecule type" value="Genomic_DNA"/>
</dbReference>
<accession>A0A1G7UY75</accession>
<feature type="domain" description="DnaJ homologue subfamily C member 28 conserved" evidence="1">
    <location>
        <begin position="7"/>
        <end position="75"/>
    </location>
</feature>
<dbReference type="Pfam" id="PF09350">
    <property type="entry name" value="DJC28_CD"/>
    <property type="match status" value="1"/>
</dbReference>
<evidence type="ECO:0000259" key="1">
    <source>
        <dbReference type="Pfam" id="PF09350"/>
    </source>
</evidence>